<gene>
    <name evidence="6" type="ORF">SAMN05216289_11560</name>
</gene>
<dbReference type="Proteomes" id="UP000198575">
    <property type="component" value="Unassembled WGS sequence"/>
</dbReference>
<dbReference type="NCBIfam" id="NF033668">
    <property type="entry name" value="rSAM_PA0069"/>
    <property type="match status" value="1"/>
</dbReference>
<dbReference type="OrthoDB" id="9785699at2"/>
<dbReference type="STRING" id="578942.SAMN05216289_11560"/>
<keyword evidence="7" id="KW-1185">Reference proteome</keyword>
<dbReference type="PROSITE" id="PS51918">
    <property type="entry name" value="RADICAL_SAM"/>
    <property type="match status" value="1"/>
</dbReference>
<dbReference type="InterPro" id="IPR058240">
    <property type="entry name" value="rSAM_sf"/>
</dbReference>
<evidence type="ECO:0000259" key="5">
    <source>
        <dbReference type="PROSITE" id="PS51918"/>
    </source>
</evidence>
<keyword evidence="3" id="KW-0411">Iron-sulfur</keyword>
<dbReference type="InterPro" id="IPR007197">
    <property type="entry name" value="rSAM"/>
</dbReference>
<protein>
    <submittedName>
        <fullName evidence="6">DNA repair photolyase</fullName>
    </submittedName>
</protein>
<dbReference type="RefSeq" id="WP_092408057.1">
    <property type="nucleotide sequence ID" value="NZ_FOVF01000015.1"/>
</dbReference>
<dbReference type="SFLD" id="SFLDS00029">
    <property type="entry name" value="Radical_SAM"/>
    <property type="match status" value="1"/>
</dbReference>
<keyword evidence="1" id="KW-0479">Metal-binding</keyword>
<keyword evidence="2" id="KW-0408">Iron</keyword>
<dbReference type="Gene3D" id="3.80.30.30">
    <property type="match status" value="1"/>
</dbReference>
<evidence type="ECO:0000256" key="4">
    <source>
        <dbReference type="SAM" id="MobiDB-lite"/>
    </source>
</evidence>
<accession>A0A1I4Y705</accession>
<keyword evidence="6" id="KW-0456">Lyase</keyword>
<dbReference type="InterPro" id="IPR040086">
    <property type="entry name" value="MJ0683-like"/>
</dbReference>
<dbReference type="GO" id="GO:0016829">
    <property type="term" value="F:lyase activity"/>
    <property type="evidence" value="ECO:0007669"/>
    <property type="project" value="UniProtKB-KW"/>
</dbReference>
<feature type="compositionally biased region" description="Basic and acidic residues" evidence="4">
    <location>
        <begin position="24"/>
        <end position="46"/>
    </location>
</feature>
<dbReference type="EMBL" id="FOVF01000015">
    <property type="protein sequence ID" value="SFN33868.1"/>
    <property type="molecule type" value="Genomic_DNA"/>
</dbReference>
<proteinExistence type="predicted"/>
<dbReference type="SFLD" id="SFLDG01084">
    <property type="entry name" value="Uncharacterised_Radical_SAM_Su"/>
    <property type="match status" value="1"/>
</dbReference>
<dbReference type="AlphaFoldDB" id="A0A1I4Y705"/>
<dbReference type="SUPFAM" id="SSF102114">
    <property type="entry name" value="Radical SAM enzymes"/>
    <property type="match status" value="1"/>
</dbReference>
<evidence type="ECO:0000313" key="7">
    <source>
        <dbReference type="Proteomes" id="UP000198575"/>
    </source>
</evidence>
<dbReference type="Pfam" id="PF04055">
    <property type="entry name" value="Radical_SAM"/>
    <property type="match status" value="1"/>
</dbReference>
<feature type="region of interest" description="Disordered" evidence="4">
    <location>
        <begin position="1"/>
        <end position="53"/>
    </location>
</feature>
<evidence type="ECO:0000256" key="2">
    <source>
        <dbReference type="ARBA" id="ARBA00023004"/>
    </source>
</evidence>
<dbReference type="GO" id="GO:0051536">
    <property type="term" value="F:iron-sulfur cluster binding"/>
    <property type="evidence" value="ECO:0007669"/>
    <property type="project" value="UniProtKB-KW"/>
</dbReference>
<organism evidence="6 7">
    <name type="scientific">Dokdonella immobilis</name>
    <dbReference type="NCBI Taxonomy" id="578942"/>
    <lineage>
        <taxon>Bacteria</taxon>
        <taxon>Pseudomonadati</taxon>
        <taxon>Pseudomonadota</taxon>
        <taxon>Gammaproteobacteria</taxon>
        <taxon>Lysobacterales</taxon>
        <taxon>Rhodanobacteraceae</taxon>
        <taxon>Dokdonella</taxon>
    </lineage>
</organism>
<dbReference type="PANTHER" id="PTHR43432:SF3">
    <property type="entry name" value="SLR0285 PROTEIN"/>
    <property type="match status" value="1"/>
</dbReference>
<reference evidence="6 7" key="1">
    <citation type="submission" date="2016-10" db="EMBL/GenBank/DDBJ databases">
        <authorList>
            <person name="de Groot N.N."/>
        </authorList>
    </citation>
    <scope>NUCLEOTIDE SEQUENCE [LARGE SCALE GENOMIC DNA]</scope>
    <source>
        <strain evidence="6 7">CGMCC 1.7659</strain>
    </source>
</reference>
<evidence type="ECO:0000256" key="1">
    <source>
        <dbReference type="ARBA" id="ARBA00022723"/>
    </source>
</evidence>
<dbReference type="PANTHER" id="PTHR43432">
    <property type="entry name" value="SLR0285 PROTEIN"/>
    <property type="match status" value="1"/>
</dbReference>
<sequence length="365" mass="41043">MARHDPEDLNRPTRIKGRGAGSNREGRFEELTKTLEDDGWYREGEGAPRPPTHVSLERARSIISRNDSPDIPFTQSINPYRGCEHGCNYCYARPSHAYLNLSPGLDFETQLFAKTNAAERLRVELAKPGYVCEPITLGANTDCYQPIEREYRITREIIEVLHECRHPLTIVTKNALVERDLDLLAPMARDNLVQVFVSLGNLDNRLASTLEPRATAPHRRMQVIANMTAAGVPCGVLVAPIIPAVTDMHIEHVLEQAAANGANIAGYTVLRLPLELKELFREWLDLHVPERAEHVMSLIRQMRGGRDYDARFGARMRGEGPYADLIRQRFALACRKHGLGRSRDLSLDTALFIPPRPDSPQGSLF</sequence>
<name>A0A1I4Y705_9GAMM</name>
<evidence type="ECO:0000313" key="6">
    <source>
        <dbReference type="EMBL" id="SFN33868.1"/>
    </source>
</evidence>
<dbReference type="GO" id="GO:0046872">
    <property type="term" value="F:metal ion binding"/>
    <property type="evidence" value="ECO:0007669"/>
    <property type="project" value="UniProtKB-KW"/>
</dbReference>
<evidence type="ECO:0000256" key="3">
    <source>
        <dbReference type="ARBA" id="ARBA00023014"/>
    </source>
</evidence>
<feature type="compositionally biased region" description="Basic and acidic residues" evidence="4">
    <location>
        <begin position="1"/>
        <end position="11"/>
    </location>
</feature>
<feature type="domain" description="Radical SAM core" evidence="5">
    <location>
        <begin position="69"/>
        <end position="306"/>
    </location>
</feature>